<dbReference type="InterPro" id="IPR012827">
    <property type="entry name" value="Hemerythrin_metal-bd"/>
</dbReference>
<comment type="similarity">
    <text evidence="1">Belongs to the hemerythrin family.</text>
</comment>
<evidence type="ECO:0000256" key="1">
    <source>
        <dbReference type="ARBA" id="ARBA00010587"/>
    </source>
</evidence>
<evidence type="ECO:0000256" key="3">
    <source>
        <dbReference type="ARBA" id="ARBA00022723"/>
    </source>
</evidence>
<dbReference type="Pfam" id="PF01814">
    <property type="entry name" value="Hemerythrin"/>
    <property type="match status" value="1"/>
</dbReference>
<proteinExistence type="inferred from homology"/>
<dbReference type="NCBIfam" id="TIGR02481">
    <property type="entry name" value="hemeryth_dom"/>
    <property type="match status" value="1"/>
</dbReference>
<dbReference type="InterPro" id="IPR050669">
    <property type="entry name" value="Hemerythrin"/>
</dbReference>
<evidence type="ECO:0000313" key="7">
    <source>
        <dbReference type="Proteomes" id="UP000031971"/>
    </source>
</evidence>
<dbReference type="Proteomes" id="UP000031971">
    <property type="component" value="Unassembled WGS sequence"/>
</dbReference>
<keyword evidence="7" id="KW-1185">Reference proteome</keyword>
<protein>
    <submittedName>
        <fullName evidence="6">Hemerythrin-like iron-binding protein</fullName>
    </submittedName>
</protein>
<keyword evidence="3" id="KW-0479">Metal-binding</keyword>
<dbReference type="PANTHER" id="PTHR37164:SF1">
    <property type="entry name" value="BACTERIOHEMERYTHRIN"/>
    <property type="match status" value="1"/>
</dbReference>
<dbReference type="GO" id="GO:0005344">
    <property type="term" value="F:oxygen carrier activity"/>
    <property type="evidence" value="ECO:0007669"/>
    <property type="project" value="UniProtKB-KW"/>
</dbReference>
<keyword evidence="2" id="KW-0561">Oxygen transport</keyword>
<reference evidence="6 7" key="1">
    <citation type="submission" date="2015-01" db="EMBL/GenBank/DDBJ databases">
        <title>Genome Sequence of Magnetospirillum magnetotacticum Strain MS-1.</title>
        <authorList>
            <person name="Marinov G.K."/>
            <person name="Smalley M.D."/>
            <person name="DeSalvo G."/>
        </authorList>
    </citation>
    <scope>NUCLEOTIDE SEQUENCE [LARGE SCALE GENOMIC DNA]</scope>
    <source>
        <strain evidence="6 7">MS-1</strain>
    </source>
</reference>
<dbReference type="PANTHER" id="PTHR37164">
    <property type="entry name" value="BACTERIOHEMERYTHRIN"/>
    <property type="match status" value="1"/>
</dbReference>
<dbReference type="InterPro" id="IPR035938">
    <property type="entry name" value="Hemerythrin-like_sf"/>
</dbReference>
<dbReference type="GO" id="GO:0046872">
    <property type="term" value="F:metal ion binding"/>
    <property type="evidence" value="ECO:0007669"/>
    <property type="project" value="UniProtKB-KW"/>
</dbReference>
<dbReference type="SUPFAM" id="SSF47188">
    <property type="entry name" value="Hemerythrin-like"/>
    <property type="match status" value="1"/>
</dbReference>
<dbReference type="CDD" id="cd12107">
    <property type="entry name" value="Hemerythrin"/>
    <property type="match status" value="1"/>
</dbReference>
<accession>A0A0C2Z0Z7</accession>
<comment type="caution">
    <text evidence="6">The sequence shown here is derived from an EMBL/GenBank/DDBJ whole genome shotgun (WGS) entry which is preliminary data.</text>
</comment>
<dbReference type="Gene3D" id="1.20.120.50">
    <property type="entry name" value="Hemerythrin-like"/>
    <property type="match status" value="1"/>
</dbReference>
<name>A0A0C2Z0Z7_PARME</name>
<evidence type="ECO:0000259" key="5">
    <source>
        <dbReference type="Pfam" id="PF01814"/>
    </source>
</evidence>
<sequence length="122" mass="14381">MIDEQHRRLFALAGRLTLDASANDKDEAGGEAVLADLLDYTHSHFRDEEEFMRLIQYPGLRVHQQAHASIFAGVDQLLARMRTVDRQIMRREIGYFISEWLVRHVLHDDLQYTRYIRDQVMP</sequence>
<dbReference type="InterPro" id="IPR012312">
    <property type="entry name" value="Hemerythrin-like"/>
</dbReference>
<evidence type="ECO:0000313" key="6">
    <source>
        <dbReference type="EMBL" id="KIM00571.1"/>
    </source>
</evidence>
<keyword evidence="4" id="KW-0408">Iron</keyword>
<dbReference type="PROSITE" id="PS00550">
    <property type="entry name" value="HEMERYTHRINS"/>
    <property type="match status" value="1"/>
</dbReference>
<dbReference type="NCBIfam" id="NF033749">
    <property type="entry name" value="bact_hemeryth"/>
    <property type="match status" value="1"/>
</dbReference>
<evidence type="ECO:0000256" key="2">
    <source>
        <dbReference type="ARBA" id="ARBA00022621"/>
    </source>
</evidence>
<evidence type="ECO:0000256" key="4">
    <source>
        <dbReference type="ARBA" id="ARBA00023004"/>
    </source>
</evidence>
<feature type="domain" description="Hemerythrin-like" evidence="5">
    <location>
        <begin position="2"/>
        <end position="112"/>
    </location>
</feature>
<dbReference type="STRING" id="272627.CCC_03173"/>
<keyword evidence="2" id="KW-0813">Transport</keyword>
<dbReference type="InterPro" id="IPR016131">
    <property type="entry name" value="Haemerythrin_Fe_BS"/>
</dbReference>
<organism evidence="6 7">
    <name type="scientific">Paramagnetospirillum magnetotacticum MS-1</name>
    <dbReference type="NCBI Taxonomy" id="272627"/>
    <lineage>
        <taxon>Bacteria</taxon>
        <taxon>Pseudomonadati</taxon>
        <taxon>Pseudomonadota</taxon>
        <taxon>Alphaproteobacteria</taxon>
        <taxon>Rhodospirillales</taxon>
        <taxon>Magnetospirillaceae</taxon>
        <taxon>Paramagnetospirillum</taxon>
    </lineage>
</organism>
<gene>
    <name evidence="6" type="ORF">CCC_03173</name>
</gene>
<dbReference type="AlphaFoldDB" id="A0A0C2Z0Z7"/>
<dbReference type="EMBL" id="JXSL01000009">
    <property type="protein sequence ID" value="KIM00571.1"/>
    <property type="molecule type" value="Genomic_DNA"/>
</dbReference>